<protein>
    <recommendedName>
        <fullName evidence="2">Helix-turn-helix domain-containing protein</fullName>
    </recommendedName>
</protein>
<gene>
    <name evidence="3" type="ordered locus">Tint_1796</name>
</gene>
<dbReference type="EMBL" id="CP002021">
    <property type="protein sequence ID" value="ADG31165.1"/>
    <property type="molecule type" value="Genomic_DNA"/>
</dbReference>
<reference evidence="3" key="1">
    <citation type="submission" date="2010-04" db="EMBL/GenBank/DDBJ databases">
        <title>Complete sequence of Thiomonas intermedia K12.</title>
        <authorList>
            <consortium name="US DOE Joint Genome Institute"/>
            <person name="Lucas S."/>
            <person name="Copeland A."/>
            <person name="Lapidus A."/>
            <person name="Cheng J.-F."/>
            <person name="Bruce D."/>
            <person name="Goodwin L."/>
            <person name="Pitluck S."/>
            <person name="Davenport K."/>
            <person name="Detter J.C."/>
            <person name="Han C."/>
            <person name="Tapia R."/>
            <person name="Land M."/>
            <person name="Hauser L."/>
            <person name="Kyrpides N."/>
            <person name="Ovchinnikova G."/>
            <person name="Kerfeld C.A."/>
            <person name="Cannon G.C."/>
            <person name="Heinhorst S."/>
            <person name="Woyke T."/>
        </authorList>
    </citation>
    <scope>NUCLEOTIDE SEQUENCE [LARGE SCALE GENOMIC DNA]</scope>
    <source>
        <strain evidence="3">K12</strain>
    </source>
</reference>
<evidence type="ECO:0000256" key="1">
    <source>
        <dbReference type="SAM" id="MobiDB-lite"/>
    </source>
</evidence>
<dbReference type="STRING" id="75379.Tint_1796"/>
<feature type="region of interest" description="Disordered" evidence="1">
    <location>
        <begin position="70"/>
        <end position="102"/>
    </location>
</feature>
<dbReference type="AlphaFoldDB" id="D5X219"/>
<dbReference type="Pfam" id="PF12728">
    <property type="entry name" value="HTH_17"/>
    <property type="match status" value="1"/>
</dbReference>
<dbReference type="HOGENOM" id="CLU_2276164_0_0_4"/>
<feature type="compositionally biased region" description="Basic residues" evidence="1">
    <location>
        <begin position="89"/>
        <end position="102"/>
    </location>
</feature>
<name>D5X219_THIK1</name>
<evidence type="ECO:0000259" key="2">
    <source>
        <dbReference type="Pfam" id="PF12728"/>
    </source>
</evidence>
<evidence type="ECO:0000313" key="3">
    <source>
        <dbReference type="EMBL" id="ADG31165.1"/>
    </source>
</evidence>
<feature type="domain" description="Helix-turn-helix" evidence="2">
    <location>
        <begin position="12"/>
        <end position="66"/>
    </location>
</feature>
<proteinExistence type="predicted"/>
<accession>D5X219</accession>
<sequence length="102" mass="11517">MPHPQHTTTPLLLDIRAAADLLGFSYSTIRHWTYRSKQPPAHWPQPVKINTSLRYRVADLENWVARIGQPDHATGEGAATPITLPQPARRGRPRKGHSLQEL</sequence>
<dbReference type="KEGG" id="tin:Tint_1796"/>
<dbReference type="InterPro" id="IPR009061">
    <property type="entry name" value="DNA-bd_dom_put_sf"/>
</dbReference>
<organism evidence="3">
    <name type="scientific">Thiomonas intermedia (strain K12)</name>
    <name type="common">Thiobacillus intermedius</name>
    <dbReference type="NCBI Taxonomy" id="75379"/>
    <lineage>
        <taxon>Bacteria</taxon>
        <taxon>Pseudomonadati</taxon>
        <taxon>Pseudomonadota</taxon>
        <taxon>Betaproteobacteria</taxon>
        <taxon>Burkholderiales</taxon>
        <taxon>Thiomonas</taxon>
    </lineage>
</organism>
<dbReference type="InterPro" id="IPR041657">
    <property type="entry name" value="HTH_17"/>
</dbReference>
<dbReference type="BioCyc" id="TINT75379:TINT_RS09010-MONOMER"/>
<dbReference type="SUPFAM" id="SSF46955">
    <property type="entry name" value="Putative DNA-binding domain"/>
    <property type="match status" value="1"/>
</dbReference>